<comment type="caution">
    <text evidence="3">The sequence shown here is derived from an EMBL/GenBank/DDBJ whole genome shotgun (WGS) entry which is preliminary data.</text>
</comment>
<keyword evidence="4" id="KW-1185">Reference proteome</keyword>
<protein>
    <recommendedName>
        <fullName evidence="2">Late embryogenesis abundant protein LEA-2 subgroup domain-containing protein</fullName>
    </recommendedName>
</protein>
<dbReference type="PANTHER" id="PTHR31852">
    <property type="entry name" value="LATE EMBRYOGENESIS ABUNDANT (LEA) HYDROXYPROLINE-RICH GLYCOPROTEIN FAMILY"/>
    <property type="match status" value="1"/>
</dbReference>
<dbReference type="Proteomes" id="UP001054252">
    <property type="component" value="Unassembled WGS sequence"/>
</dbReference>
<reference evidence="3 4" key="1">
    <citation type="journal article" date="2021" name="Commun. Biol.">
        <title>The genome of Shorea leprosula (Dipterocarpaceae) highlights the ecological relevance of drought in aseasonal tropical rainforests.</title>
        <authorList>
            <person name="Ng K.K.S."/>
            <person name="Kobayashi M.J."/>
            <person name="Fawcett J.A."/>
            <person name="Hatakeyama M."/>
            <person name="Paape T."/>
            <person name="Ng C.H."/>
            <person name="Ang C.C."/>
            <person name="Tnah L.H."/>
            <person name="Lee C.T."/>
            <person name="Nishiyama T."/>
            <person name="Sese J."/>
            <person name="O'Brien M.J."/>
            <person name="Copetti D."/>
            <person name="Mohd Noor M.I."/>
            <person name="Ong R.C."/>
            <person name="Putra M."/>
            <person name="Sireger I.Z."/>
            <person name="Indrioko S."/>
            <person name="Kosugi Y."/>
            <person name="Izuno A."/>
            <person name="Isagi Y."/>
            <person name="Lee S.L."/>
            <person name="Shimizu K.K."/>
        </authorList>
    </citation>
    <scope>NUCLEOTIDE SEQUENCE [LARGE SCALE GENOMIC DNA]</scope>
    <source>
        <strain evidence="3">214</strain>
    </source>
</reference>
<feature type="region of interest" description="Disordered" evidence="1">
    <location>
        <begin position="88"/>
        <end position="107"/>
    </location>
</feature>
<dbReference type="InterPro" id="IPR004864">
    <property type="entry name" value="LEA_2"/>
</dbReference>
<organism evidence="3 4">
    <name type="scientific">Rubroshorea leprosula</name>
    <dbReference type="NCBI Taxonomy" id="152421"/>
    <lineage>
        <taxon>Eukaryota</taxon>
        <taxon>Viridiplantae</taxon>
        <taxon>Streptophyta</taxon>
        <taxon>Embryophyta</taxon>
        <taxon>Tracheophyta</taxon>
        <taxon>Spermatophyta</taxon>
        <taxon>Magnoliopsida</taxon>
        <taxon>eudicotyledons</taxon>
        <taxon>Gunneridae</taxon>
        <taxon>Pentapetalae</taxon>
        <taxon>rosids</taxon>
        <taxon>malvids</taxon>
        <taxon>Malvales</taxon>
        <taxon>Dipterocarpaceae</taxon>
        <taxon>Rubroshorea</taxon>
    </lineage>
</organism>
<dbReference type="Pfam" id="PF03168">
    <property type="entry name" value="LEA_2"/>
    <property type="match status" value="1"/>
</dbReference>
<accession>A0AAV5LCQ5</accession>
<gene>
    <name evidence="3" type="ORF">SLEP1_g43122</name>
</gene>
<evidence type="ECO:0000313" key="4">
    <source>
        <dbReference type="Proteomes" id="UP001054252"/>
    </source>
</evidence>
<evidence type="ECO:0000256" key="1">
    <source>
        <dbReference type="SAM" id="MobiDB-lite"/>
    </source>
</evidence>
<evidence type="ECO:0000313" key="3">
    <source>
        <dbReference type="EMBL" id="GKV34777.1"/>
    </source>
</evidence>
<name>A0AAV5LCQ5_9ROSI</name>
<feature type="region of interest" description="Disordered" evidence="1">
    <location>
        <begin position="1"/>
        <end position="74"/>
    </location>
</feature>
<feature type="domain" description="Late embryogenesis abundant protein LEA-2 subgroup" evidence="2">
    <location>
        <begin position="151"/>
        <end position="256"/>
    </location>
</feature>
<sequence>MHAKTDSEATSLDASWPPRSPRRPVYYVQSPSNHDVEKTSYESSPTGSPAHHYSQCSPVHHSRESSTSRFSASLKNPRNLSACKHVQLRHEGEDDDEEVDGHDDGRGKVRLAYKPEISVENMVFENFYVQAGSDQSGVPTDMLSLNSTVKISFTNPATFFTFHVTATPWELSYFQLKVASGQMNKFTQSRKSKRTLVTVVSGHQVPLYGGIPVLTDAFAHQNSVSVPLNLTFTMRSRAYILGKLVKTKFYRRIRCSVALRGDMLGKPLSLTNSCTYQ</sequence>
<proteinExistence type="predicted"/>
<evidence type="ECO:0000259" key="2">
    <source>
        <dbReference type="Pfam" id="PF03168"/>
    </source>
</evidence>
<dbReference type="EMBL" id="BPVZ01000107">
    <property type="protein sequence ID" value="GKV34777.1"/>
    <property type="molecule type" value="Genomic_DNA"/>
</dbReference>
<dbReference type="InterPro" id="IPR055301">
    <property type="entry name" value="Lea14-like_2"/>
</dbReference>
<dbReference type="AlphaFoldDB" id="A0AAV5LCQ5"/>